<name>A0A833ZVZ3_9CHIR</name>
<dbReference type="Proteomes" id="UP000664940">
    <property type="component" value="Unassembled WGS sequence"/>
</dbReference>
<comment type="caution">
    <text evidence="1">The sequence shown here is derived from an EMBL/GenBank/DDBJ whole genome shotgun (WGS) entry which is preliminary data.</text>
</comment>
<organism evidence="1 2">
    <name type="scientific">Phyllostomus discolor</name>
    <name type="common">pale spear-nosed bat</name>
    <dbReference type="NCBI Taxonomy" id="89673"/>
    <lineage>
        <taxon>Eukaryota</taxon>
        <taxon>Metazoa</taxon>
        <taxon>Chordata</taxon>
        <taxon>Craniata</taxon>
        <taxon>Vertebrata</taxon>
        <taxon>Euteleostomi</taxon>
        <taxon>Mammalia</taxon>
        <taxon>Eutheria</taxon>
        <taxon>Laurasiatheria</taxon>
        <taxon>Chiroptera</taxon>
        <taxon>Yangochiroptera</taxon>
        <taxon>Phyllostomidae</taxon>
        <taxon>Phyllostominae</taxon>
        <taxon>Phyllostomus</taxon>
    </lineage>
</organism>
<evidence type="ECO:0000313" key="1">
    <source>
        <dbReference type="EMBL" id="KAF6100028.1"/>
    </source>
</evidence>
<reference evidence="1 2" key="1">
    <citation type="journal article" date="2020" name="Nature">
        <title>Six reference-quality genomes reveal evolution of bat adaptations.</title>
        <authorList>
            <person name="Jebb D."/>
            <person name="Huang Z."/>
            <person name="Pippel M."/>
            <person name="Hughes G.M."/>
            <person name="Lavrichenko K."/>
            <person name="Devanna P."/>
            <person name="Winkler S."/>
            <person name="Jermiin L.S."/>
            <person name="Skirmuntt E.C."/>
            <person name="Katzourakis A."/>
            <person name="Burkitt-Gray L."/>
            <person name="Ray D.A."/>
            <person name="Sullivan K.A.M."/>
            <person name="Roscito J.G."/>
            <person name="Kirilenko B.M."/>
            <person name="Davalos L.M."/>
            <person name="Corthals A.P."/>
            <person name="Power M.L."/>
            <person name="Jones G."/>
            <person name="Ransome R.D."/>
            <person name="Dechmann D.K.N."/>
            <person name="Locatelli A.G."/>
            <person name="Puechmaille S.J."/>
            <person name="Fedrigo O."/>
            <person name="Jarvis E.D."/>
            <person name="Hiller M."/>
            <person name="Vernes S.C."/>
            <person name="Myers E.W."/>
            <person name="Teeling E.C."/>
        </authorList>
    </citation>
    <scope>NUCLEOTIDE SEQUENCE [LARGE SCALE GENOMIC DNA]</scope>
    <source>
        <strain evidence="1">Bat1K_MPI-CBG_1</strain>
    </source>
</reference>
<evidence type="ECO:0000313" key="2">
    <source>
        <dbReference type="Proteomes" id="UP000664940"/>
    </source>
</evidence>
<dbReference type="AlphaFoldDB" id="A0A833ZVZ3"/>
<proteinExistence type="predicted"/>
<gene>
    <name evidence="1" type="ORF">HJG60_011734</name>
</gene>
<dbReference type="EMBL" id="JABVXQ010000007">
    <property type="protein sequence ID" value="KAF6100028.1"/>
    <property type="molecule type" value="Genomic_DNA"/>
</dbReference>
<protein>
    <submittedName>
        <fullName evidence="1">Uncharacterized protein</fullName>
    </submittedName>
</protein>
<sequence length="156" mass="17329">MAPTESDEDPSCTAGEAPHLTLPANLQTLHLNRPTFSPESKLEWNNDIPEVVVGILNTGEIMKLPNGWSRKSSVILNLTSGSDMPKLVFKPSPRLQSISRHQKGLPQDGGPGRMFRRSVYLPVHSDVDSTHQMVKVSTLEKPINSSSMESIRTRWM</sequence>
<accession>A0A833ZVZ3</accession>